<dbReference type="OrthoDB" id="9803824at2"/>
<feature type="transmembrane region" description="Helical" evidence="2">
    <location>
        <begin position="455"/>
        <end position="475"/>
    </location>
</feature>
<protein>
    <recommendedName>
        <fullName evidence="5">GGDEF domain-containing protein</fullName>
    </recommendedName>
</protein>
<name>A0A5R9ING1_9GAMM</name>
<evidence type="ECO:0008006" key="5">
    <source>
        <dbReference type="Google" id="ProtNLM"/>
    </source>
</evidence>
<organism evidence="3 4">
    <name type="scientific">Thalassotalea litorea</name>
    <dbReference type="NCBI Taxonomy" id="2020715"/>
    <lineage>
        <taxon>Bacteria</taxon>
        <taxon>Pseudomonadati</taxon>
        <taxon>Pseudomonadota</taxon>
        <taxon>Gammaproteobacteria</taxon>
        <taxon>Alteromonadales</taxon>
        <taxon>Colwelliaceae</taxon>
        <taxon>Thalassotalea</taxon>
    </lineage>
</organism>
<reference evidence="3 4" key="1">
    <citation type="submission" date="2019-05" db="EMBL/GenBank/DDBJ databases">
        <title>Genome sequences of Thalassotalea litorea 1K03283.</title>
        <authorList>
            <person name="Zhang D."/>
        </authorList>
    </citation>
    <scope>NUCLEOTIDE SEQUENCE [LARGE SCALE GENOMIC DNA]</scope>
    <source>
        <strain evidence="3 4">MCCC 1K03283</strain>
    </source>
</reference>
<accession>A0A5R9ING1</accession>
<evidence type="ECO:0000313" key="4">
    <source>
        <dbReference type="Proteomes" id="UP000307790"/>
    </source>
</evidence>
<dbReference type="AlphaFoldDB" id="A0A5R9ING1"/>
<keyword evidence="2" id="KW-0472">Membrane</keyword>
<gene>
    <name evidence="3" type="ORF">FE810_04710</name>
</gene>
<sequence>MKTASEANVIKCSYHKKTITLALTVSITLLLFQSGYARSEVVQPLQATTQIQTLDELEHWRKRWQQQAKAILHAQGSQQSQLLTTQFNEELHGKLPSIEANRTKDSLGFIQLVNSLNAFLNAYKVRLNERNQVQWTYLNAQKETQANNIPQALILHKRLVQNNDPLVRARANYNILNIAIITEDYALAIEQQKHIRENLANLPTGQVKSISKLMLAYFYNFVGEYTLASQTLENISIANLSPRDRCIFRLHQFNSEKNHAGLKTIETIFNQSKLDCLSIGEALLFNAILFNVIEYYLEHDEHQKVGALFDKYAQLMANDHYHYAETLRVTLNYQLTVNRLEQAKITVPKLMAELARLEDTGRSSRYIAESYKLLAQYFFQHQDYQQASDFLHQYQRHQEYTSNERLAKAQAREQMHQARMLDEQSRLQLKQNLLTSNENQQTVQQVFQQSLHHQIAIQFSLLALAIVILVLYVFMRRHLLIITPLKKRLQLDAASGALTRQALENICEQCLPTWYKAKVPVSALIIQLPMAKYPASSDANSLPSNSINTHIQKPGIQEHGQDQRADMDRTLHANISKQRLWEYQQQLLEQQTVATISSLGNSELGVKQINRCNKNSSACAKLKMVYHALFNDHDDQPKHQSMMIARASQRQFIVLYNQVDKEHSMIFAAQLQKKLTAKLGIDNIRIGVTHSENSGYRFRYIMMDLIAALQATTNDSALGNSENNLNHASNGELGSLSTELASGKNKNAMVAYCPLTIIESPSYQDNQSSTLFKQAQRDTNVTYRDNDAQSDKAQSYQKVSGEAVDV</sequence>
<dbReference type="Proteomes" id="UP000307790">
    <property type="component" value="Unassembled WGS sequence"/>
</dbReference>
<dbReference type="EMBL" id="VCBC01000004">
    <property type="protein sequence ID" value="TLU66812.1"/>
    <property type="molecule type" value="Genomic_DNA"/>
</dbReference>
<evidence type="ECO:0000256" key="1">
    <source>
        <dbReference type="SAM" id="MobiDB-lite"/>
    </source>
</evidence>
<keyword evidence="4" id="KW-1185">Reference proteome</keyword>
<comment type="caution">
    <text evidence="3">The sequence shown here is derived from an EMBL/GenBank/DDBJ whole genome shotgun (WGS) entry which is preliminary data.</text>
</comment>
<keyword evidence="2" id="KW-0812">Transmembrane</keyword>
<evidence type="ECO:0000256" key="2">
    <source>
        <dbReference type="SAM" id="Phobius"/>
    </source>
</evidence>
<feature type="region of interest" description="Disordered" evidence="1">
    <location>
        <begin position="782"/>
        <end position="806"/>
    </location>
</feature>
<proteinExistence type="predicted"/>
<evidence type="ECO:0000313" key="3">
    <source>
        <dbReference type="EMBL" id="TLU66812.1"/>
    </source>
</evidence>
<keyword evidence="2" id="KW-1133">Transmembrane helix</keyword>